<evidence type="ECO:0000256" key="2">
    <source>
        <dbReference type="ARBA" id="ARBA00009034"/>
    </source>
</evidence>
<dbReference type="InterPro" id="IPR022334">
    <property type="entry name" value="IGF2"/>
</dbReference>
<evidence type="ECO:0000256" key="5">
    <source>
        <dbReference type="ARBA" id="ARBA00022685"/>
    </source>
</evidence>
<keyword evidence="4" id="KW-0313">Glucose metabolism</keyword>
<evidence type="ECO:0000313" key="23">
    <source>
        <dbReference type="Proteomes" id="UP000694570"/>
    </source>
</evidence>
<dbReference type="PANTHER" id="PTHR46886:SF1">
    <property type="entry name" value="INSULIN-LIKE GROWTH FACTOR II"/>
    <property type="match status" value="1"/>
</dbReference>
<dbReference type="InterPro" id="IPR036438">
    <property type="entry name" value="Insulin-like_sf"/>
</dbReference>
<evidence type="ECO:0000313" key="22">
    <source>
        <dbReference type="Ensembl" id="ENSSSCP00030048014.1"/>
    </source>
</evidence>
<dbReference type="GO" id="GO:0005179">
    <property type="term" value="F:hormone activity"/>
    <property type="evidence" value="ECO:0007669"/>
    <property type="project" value="UniProtKB-KW"/>
</dbReference>
<organism evidence="22 23">
    <name type="scientific">Sus scrofa</name>
    <name type="common">Pig</name>
    <dbReference type="NCBI Taxonomy" id="9823"/>
    <lineage>
        <taxon>Eukaryota</taxon>
        <taxon>Metazoa</taxon>
        <taxon>Chordata</taxon>
        <taxon>Craniata</taxon>
        <taxon>Vertebrata</taxon>
        <taxon>Euteleostomi</taxon>
        <taxon>Mammalia</taxon>
        <taxon>Eutheria</taxon>
        <taxon>Laurasiatheria</taxon>
        <taxon>Artiodactyla</taxon>
        <taxon>Suina</taxon>
        <taxon>Suidae</taxon>
        <taxon>Sus</taxon>
    </lineage>
</organism>
<comment type="similarity">
    <text evidence="2 19">Belongs to the insulin family.</text>
</comment>
<dbReference type="GO" id="GO:0006006">
    <property type="term" value="P:glucose metabolic process"/>
    <property type="evidence" value="ECO:0007669"/>
    <property type="project" value="UniProtKB-KW"/>
</dbReference>
<dbReference type="Pfam" id="PF08365">
    <property type="entry name" value="IGF2_C"/>
    <property type="match status" value="1"/>
</dbReference>
<keyword evidence="10 18" id="KW-1015">Disulfide bond</keyword>
<dbReference type="SUPFAM" id="SSF56994">
    <property type="entry name" value="Insulin-like"/>
    <property type="match status" value="1"/>
</dbReference>
<reference evidence="22" key="1">
    <citation type="submission" date="2025-08" db="UniProtKB">
        <authorList>
            <consortium name="Ensembl"/>
        </authorList>
    </citation>
    <scope>IDENTIFICATION</scope>
</reference>
<dbReference type="SMART" id="SM00078">
    <property type="entry name" value="IlGF"/>
    <property type="match status" value="1"/>
</dbReference>
<dbReference type="Gene3D" id="1.10.100.10">
    <property type="entry name" value="Insulin-like"/>
    <property type="match status" value="1"/>
</dbReference>
<comment type="subcellular location">
    <subcellularLocation>
        <location evidence="1 19">Secreted</location>
    </subcellularLocation>
</comment>
<feature type="region of interest" description="Disordered" evidence="20">
    <location>
        <begin position="92"/>
        <end position="183"/>
    </location>
</feature>
<comment type="function">
    <text evidence="14">The insulin-like growth factors possess growth-promoting activity. Major fetal growth hormone in mammals. Plays a key role in regulating fetoplacental development. IGF2 is influenced by placental lactogen. Also involved in tissue differentiation. In adults, involved in glucose metabolism in adipose tissue, skeletal muscle and liver. Acts as a ligand for integrin which is required for IGF2 signaling. Positively regulates myogenic transcription factor MYOD1 function by facilitating the recruitment of transcriptional coactivators, thereby controlling muscle terminal differentiation. Inhibits myoblast differentiation and modulates metabolism via increasing the mitochondrial respiration rate.</text>
</comment>
<keyword evidence="9" id="KW-0339">Growth factor</keyword>
<dbReference type="Proteomes" id="UP000694570">
    <property type="component" value="Unplaced"/>
</dbReference>
<keyword evidence="5" id="KW-0165">Cleavage on pair of basic residues</keyword>
<dbReference type="GO" id="GO:0051781">
    <property type="term" value="P:positive regulation of cell division"/>
    <property type="evidence" value="ECO:0007669"/>
    <property type="project" value="UniProtKB-KW"/>
</dbReference>
<dbReference type="Ensembl" id="ENSSSCT00030103802.1">
    <property type="protein sequence ID" value="ENSSSCP00030048014.1"/>
    <property type="gene ID" value="ENSSSCG00030074012.1"/>
</dbReference>
<keyword evidence="7" id="KW-0732">Signal</keyword>
<evidence type="ECO:0000256" key="8">
    <source>
        <dbReference type="ARBA" id="ARBA00022855"/>
    </source>
</evidence>
<feature type="domain" description="Insulin-like" evidence="21">
    <location>
        <begin position="279"/>
        <end position="336"/>
    </location>
</feature>
<proteinExistence type="inferred from homology"/>
<evidence type="ECO:0000256" key="20">
    <source>
        <dbReference type="SAM" id="MobiDB-lite"/>
    </source>
</evidence>
<keyword evidence="11" id="KW-0497">Mitogen</keyword>
<dbReference type="Pfam" id="PF00049">
    <property type="entry name" value="Insulin"/>
    <property type="match status" value="1"/>
</dbReference>
<evidence type="ECO:0000256" key="13">
    <source>
        <dbReference type="ARBA" id="ARBA00043916"/>
    </source>
</evidence>
<evidence type="ECO:0000256" key="15">
    <source>
        <dbReference type="ARBA" id="ARBA00049720"/>
    </source>
</evidence>
<dbReference type="AlphaFoldDB" id="A0A8D1CIY2"/>
<dbReference type="PRINTS" id="PR02002">
    <property type="entry name" value="INSLNLIKEGF"/>
</dbReference>
<evidence type="ECO:0000256" key="12">
    <source>
        <dbReference type="ARBA" id="ARBA00023277"/>
    </source>
</evidence>
<keyword evidence="3 19" id="KW-0964">Secreted</keyword>
<name>A0A8D1CIY2_PIG</name>
<dbReference type="PRINTS" id="PR00276">
    <property type="entry name" value="INSULINFAMLY"/>
</dbReference>
<dbReference type="GO" id="GO:0008083">
    <property type="term" value="F:growth factor activity"/>
    <property type="evidence" value="ECO:0007669"/>
    <property type="project" value="UniProtKB-KW"/>
</dbReference>
<keyword evidence="6" id="KW-0372">Hormone</keyword>
<dbReference type="PANTHER" id="PTHR46886">
    <property type="entry name" value="INSULIN-LIKE GROWTH FACTOR II"/>
    <property type="match status" value="1"/>
</dbReference>
<comment type="function">
    <text evidence="13">Preptin undergoes glucose-mediated co-secretion with insulin, and acts as a physiological amplifier of glucose-mediated insulin secretion. Exhibits osteogenic properties by increasing osteoblast mitogenic activity through phosphoactivation of MAPK1 and MAPK3.</text>
</comment>
<evidence type="ECO:0000256" key="17">
    <source>
        <dbReference type="ARBA" id="ARBA00049823"/>
    </source>
</evidence>
<dbReference type="GO" id="GO:0001503">
    <property type="term" value="P:ossification"/>
    <property type="evidence" value="ECO:0007669"/>
    <property type="project" value="UniProtKB-KW"/>
</dbReference>
<evidence type="ECO:0000256" key="10">
    <source>
        <dbReference type="ARBA" id="ARBA00023157"/>
    </source>
</evidence>
<accession>A0A8D1CIY2</accession>
<dbReference type="FunFam" id="1.10.100.10:FF:000002">
    <property type="entry name" value="Insulin-like growth factor II preproprotein"/>
    <property type="match status" value="1"/>
</dbReference>
<feature type="region of interest" description="Disordered" evidence="20">
    <location>
        <begin position="403"/>
        <end position="433"/>
    </location>
</feature>
<comment type="subunit">
    <text evidence="15">Interacts with MYORG; this interaction is required for IGF2 secretion. Interacts with integrins ITGAV:ITGB3 and ITGA6:ITGB4; integrin-binding is required for IGF2 signaling. Interacts with IGFBP2.</text>
</comment>
<dbReference type="GO" id="GO:0005615">
    <property type="term" value="C:extracellular space"/>
    <property type="evidence" value="ECO:0007669"/>
    <property type="project" value="InterPro"/>
</dbReference>
<evidence type="ECO:0000256" key="1">
    <source>
        <dbReference type="ARBA" id="ARBA00004613"/>
    </source>
</evidence>
<feature type="compositionally biased region" description="Low complexity" evidence="20">
    <location>
        <begin position="97"/>
        <end position="110"/>
    </location>
</feature>
<keyword evidence="8" id="KW-0892">Osteogenesis</keyword>
<dbReference type="PRINTS" id="PR02006">
    <property type="entry name" value="INSLNLIKEGF2"/>
</dbReference>
<evidence type="ECO:0000256" key="14">
    <source>
        <dbReference type="ARBA" id="ARBA00045704"/>
    </source>
</evidence>
<evidence type="ECO:0000256" key="19">
    <source>
        <dbReference type="RuleBase" id="RU000406"/>
    </source>
</evidence>
<dbReference type="InterPro" id="IPR016179">
    <property type="entry name" value="Insulin-like"/>
</dbReference>
<feature type="disulfide bond" evidence="18">
    <location>
        <begin position="322"/>
        <end position="327"/>
    </location>
</feature>
<dbReference type="InterPro" id="IPR022352">
    <property type="entry name" value="Ins/IGF/rlx"/>
</dbReference>
<dbReference type="InterPro" id="IPR022350">
    <property type="entry name" value="IGF-1/2"/>
</dbReference>
<evidence type="ECO:0000256" key="4">
    <source>
        <dbReference type="ARBA" id="ARBA00022526"/>
    </source>
</evidence>
<dbReference type="InterPro" id="IPR013576">
    <property type="entry name" value="IGF2_C"/>
</dbReference>
<evidence type="ECO:0000256" key="11">
    <source>
        <dbReference type="ARBA" id="ARBA00023246"/>
    </source>
</evidence>
<keyword evidence="12" id="KW-0119">Carbohydrate metabolism</keyword>
<dbReference type="PROSITE" id="PS00262">
    <property type="entry name" value="INSULIN"/>
    <property type="match status" value="1"/>
</dbReference>
<evidence type="ECO:0000256" key="7">
    <source>
        <dbReference type="ARBA" id="ARBA00022729"/>
    </source>
</evidence>
<gene>
    <name evidence="22" type="primary">IGF2</name>
</gene>
<feature type="disulfide bond" evidence="18">
    <location>
        <begin position="282"/>
        <end position="323"/>
    </location>
</feature>
<evidence type="ECO:0000256" key="9">
    <source>
        <dbReference type="ARBA" id="ARBA00023030"/>
    </source>
</evidence>
<feature type="disulfide bond" evidence="18">
    <location>
        <begin position="294"/>
        <end position="336"/>
    </location>
</feature>
<evidence type="ECO:0000256" key="18">
    <source>
        <dbReference type="PIRSR" id="PIRSR622350-50"/>
    </source>
</evidence>
<protein>
    <recommendedName>
        <fullName evidence="16">Insulin-like growth factor 2</fullName>
    </recommendedName>
    <alternativeName>
        <fullName evidence="17">Insulin-like growth factor II</fullName>
    </alternativeName>
</protein>
<dbReference type="CDD" id="cd04368">
    <property type="entry name" value="IlGF"/>
    <property type="match status" value="1"/>
</dbReference>
<evidence type="ECO:0000259" key="21">
    <source>
        <dbReference type="SMART" id="SM00078"/>
    </source>
</evidence>
<dbReference type="InterPro" id="IPR022353">
    <property type="entry name" value="Insulin_CS"/>
</dbReference>
<evidence type="ECO:0000256" key="16">
    <source>
        <dbReference type="ARBA" id="ARBA00049761"/>
    </source>
</evidence>
<evidence type="ECO:0000256" key="6">
    <source>
        <dbReference type="ARBA" id="ARBA00022702"/>
    </source>
</evidence>
<sequence>MVSPDPQIIVVAPGAEPASTQGQRAEDGGTIIRIFWVGPQSELLRRAPVSSVLQPARLSLSSLSLSRPLFGPPRFTFTLCLSLSLPPSILDTTADLTSRSPSPPKSTTSGPPQPADGPSSPNNQTSFPPPQKKPSPRSAPSHIRPQRLGQSGAGRGVSGRRANARCSVCDTQQGGGRPLRRLPETRFTHGGSSLWGGSPFCVPPASATKAPFTSVAEMIDEGRSRARKPQLDFRGGAGGASCLRLEQIPMGIPMRKPLLVLLVFLALASCCYAAYRPSETLCGGELVDTLQFVCGDRGFYFRLPGRPASRVNRRSRGIVEECCFRSCDLALLETYCATPAKSERDVSTPPTVLPDNFPRYPVGKFFRYDTWKQSAQRLRRGLPALLRARRGRTLAKELEAVREAKRHRPLTARPTRDPAAHGGASPEASGHRK</sequence>
<evidence type="ECO:0000256" key="3">
    <source>
        <dbReference type="ARBA" id="ARBA00022525"/>
    </source>
</evidence>